<evidence type="ECO:0000256" key="5">
    <source>
        <dbReference type="SAM" id="Phobius"/>
    </source>
</evidence>
<feature type="transmembrane region" description="Helical" evidence="5">
    <location>
        <begin position="145"/>
        <end position="165"/>
    </location>
</feature>
<accession>A0ABD0KFN6</accession>
<name>A0ABD0KFN6_9CAEN</name>
<evidence type="ECO:0000256" key="4">
    <source>
        <dbReference type="ARBA" id="ARBA00023136"/>
    </source>
</evidence>
<evidence type="ECO:0000313" key="6">
    <source>
        <dbReference type="EMBL" id="KAK7485996.1"/>
    </source>
</evidence>
<dbReference type="GO" id="GO:0016020">
    <property type="term" value="C:membrane"/>
    <property type="evidence" value="ECO:0007669"/>
    <property type="project" value="UniProtKB-SubCell"/>
</dbReference>
<dbReference type="EMBL" id="JACVVK020000185">
    <property type="protein sequence ID" value="KAK7485996.1"/>
    <property type="molecule type" value="Genomic_DNA"/>
</dbReference>
<keyword evidence="7" id="KW-1185">Reference proteome</keyword>
<reference evidence="6 7" key="1">
    <citation type="journal article" date="2023" name="Sci. Data">
        <title>Genome assembly of the Korean intertidal mud-creeper Batillaria attramentaria.</title>
        <authorList>
            <person name="Patra A.K."/>
            <person name="Ho P.T."/>
            <person name="Jun S."/>
            <person name="Lee S.J."/>
            <person name="Kim Y."/>
            <person name="Won Y.J."/>
        </authorList>
    </citation>
    <scope>NUCLEOTIDE SEQUENCE [LARGE SCALE GENOMIC DNA]</scope>
    <source>
        <strain evidence="6">Wonlab-2016</strain>
    </source>
</reference>
<organism evidence="6 7">
    <name type="scientific">Batillaria attramentaria</name>
    <dbReference type="NCBI Taxonomy" id="370345"/>
    <lineage>
        <taxon>Eukaryota</taxon>
        <taxon>Metazoa</taxon>
        <taxon>Spiralia</taxon>
        <taxon>Lophotrochozoa</taxon>
        <taxon>Mollusca</taxon>
        <taxon>Gastropoda</taxon>
        <taxon>Caenogastropoda</taxon>
        <taxon>Sorbeoconcha</taxon>
        <taxon>Cerithioidea</taxon>
        <taxon>Batillariidae</taxon>
        <taxon>Batillaria</taxon>
    </lineage>
</organism>
<dbReference type="AlphaFoldDB" id="A0ABD0KFN6"/>
<dbReference type="Pfam" id="PF00822">
    <property type="entry name" value="PMP22_Claudin"/>
    <property type="match status" value="1"/>
</dbReference>
<dbReference type="PANTHER" id="PTHR21284">
    <property type="entry name" value="EG:80H7.2 PROTEIN"/>
    <property type="match status" value="1"/>
</dbReference>
<protein>
    <submittedName>
        <fullName evidence="6">Uncharacterized protein</fullName>
    </submittedName>
</protein>
<keyword evidence="4 5" id="KW-0472">Membrane</keyword>
<comment type="subcellular location">
    <subcellularLocation>
        <location evidence="1">Membrane</location>
        <topology evidence="1">Multi-pass membrane protein</topology>
    </subcellularLocation>
</comment>
<evidence type="ECO:0000313" key="7">
    <source>
        <dbReference type="Proteomes" id="UP001519460"/>
    </source>
</evidence>
<keyword evidence="3 5" id="KW-1133">Transmembrane helix</keyword>
<gene>
    <name evidence="6" type="ORF">BaRGS_00022748</name>
</gene>
<dbReference type="PANTHER" id="PTHR21284:SF12">
    <property type="entry name" value="EG:80H7.2 PROTEIN"/>
    <property type="match status" value="1"/>
</dbReference>
<sequence>MTTCCAIVGLIFLVLTNLANIIAFATPYWIITGRLNRGLWAYCDDSTCTWVFQEVPTSIPGQDSAWWLATQGLMCCGLGVSLFALLVATVALCCECKRCNSSHAVAGLLLMGFLVVGVAVVVFGISANKELLIELDTPQRTFSWSFWLAAAASGLSLVSAIVYAGEGRARYS</sequence>
<keyword evidence="2 5" id="KW-0812">Transmembrane</keyword>
<comment type="caution">
    <text evidence="6">The sequence shown here is derived from an EMBL/GenBank/DDBJ whole genome shotgun (WGS) entry which is preliminary data.</text>
</comment>
<evidence type="ECO:0000256" key="2">
    <source>
        <dbReference type="ARBA" id="ARBA00022692"/>
    </source>
</evidence>
<evidence type="ECO:0000256" key="3">
    <source>
        <dbReference type="ARBA" id="ARBA00022989"/>
    </source>
</evidence>
<feature type="transmembrane region" description="Helical" evidence="5">
    <location>
        <begin position="65"/>
        <end position="92"/>
    </location>
</feature>
<proteinExistence type="predicted"/>
<evidence type="ECO:0000256" key="1">
    <source>
        <dbReference type="ARBA" id="ARBA00004141"/>
    </source>
</evidence>
<feature type="transmembrane region" description="Helical" evidence="5">
    <location>
        <begin position="104"/>
        <end position="125"/>
    </location>
</feature>
<dbReference type="Proteomes" id="UP001519460">
    <property type="component" value="Unassembled WGS sequence"/>
</dbReference>
<dbReference type="Gene3D" id="1.20.140.150">
    <property type="match status" value="1"/>
</dbReference>
<dbReference type="InterPro" id="IPR004031">
    <property type="entry name" value="PMP22/EMP/MP20/Claudin"/>
</dbReference>